<feature type="modified residue" description="4-aspartylphosphate" evidence="2">
    <location>
        <position position="56"/>
    </location>
</feature>
<name>A0A3N6NQD2_9CYAN</name>
<dbReference type="GO" id="GO:0032993">
    <property type="term" value="C:protein-DNA complex"/>
    <property type="evidence" value="ECO:0007669"/>
    <property type="project" value="TreeGrafter"/>
</dbReference>
<evidence type="ECO:0000313" key="5">
    <source>
        <dbReference type="Proteomes" id="UP000269154"/>
    </source>
</evidence>
<dbReference type="EMBL" id="RCBY01000682">
    <property type="protein sequence ID" value="RQH11622.1"/>
    <property type="molecule type" value="Genomic_DNA"/>
</dbReference>
<dbReference type="GO" id="GO:0000156">
    <property type="term" value="F:phosphorelay response regulator activity"/>
    <property type="evidence" value="ECO:0007669"/>
    <property type="project" value="TreeGrafter"/>
</dbReference>
<dbReference type="PROSITE" id="PS50110">
    <property type="entry name" value="RESPONSE_REGULATORY"/>
    <property type="match status" value="1"/>
</dbReference>
<sequence>MNVLIIEDETPAAEKLERYLLKHDAATDIKACLTSIHDSVIYLKDKQHELDLIFMDIQLSDGLSFEIFSQVSIKKPVIFTTAFDEYAIDAFKVNGVDYLLKPIRFTDLSNSLKKLDVLREQLLGKPNLGNESKLPEEAL</sequence>
<dbReference type="PANTHER" id="PTHR48111">
    <property type="entry name" value="REGULATOR OF RPOS"/>
    <property type="match status" value="1"/>
</dbReference>
<dbReference type="GO" id="GO:0006355">
    <property type="term" value="P:regulation of DNA-templated transcription"/>
    <property type="evidence" value="ECO:0007669"/>
    <property type="project" value="TreeGrafter"/>
</dbReference>
<accession>A0A3N6NQD2</accession>
<gene>
    <name evidence="4" type="ORF">D5R40_34950</name>
</gene>
<keyword evidence="2" id="KW-0597">Phosphoprotein</keyword>
<dbReference type="PANTHER" id="PTHR48111:SF69">
    <property type="entry name" value="RESPONSE REGULATOR RECEIVER"/>
    <property type="match status" value="1"/>
</dbReference>
<comment type="caution">
    <text evidence="4">The sequence shown here is derived from an EMBL/GenBank/DDBJ whole genome shotgun (WGS) entry which is preliminary data.</text>
</comment>
<dbReference type="OrthoDB" id="646623at2"/>
<keyword evidence="5" id="KW-1185">Reference proteome</keyword>
<proteinExistence type="predicted"/>
<evidence type="ECO:0000313" key="4">
    <source>
        <dbReference type="EMBL" id="RQH11622.1"/>
    </source>
</evidence>
<evidence type="ECO:0000259" key="3">
    <source>
        <dbReference type="PROSITE" id="PS50110"/>
    </source>
</evidence>
<dbReference type="Gene3D" id="3.40.50.2300">
    <property type="match status" value="1"/>
</dbReference>
<dbReference type="SMART" id="SM00448">
    <property type="entry name" value="REC"/>
    <property type="match status" value="1"/>
</dbReference>
<dbReference type="AlphaFoldDB" id="A0A3N6NQD2"/>
<dbReference type="GO" id="GO:0005829">
    <property type="term" value="C:cytosol"/>
    <property type="evidence" value="ECO:0007669"/>
    <property type="project" value="TreeGrafter"/>
</dbReference>
<dbReference type="InterPro" id="IPR001789">
    <property type="entry name" value="Sig_transdc_resp-reg_receiver"/>
</dbReference>
<evidence type="ECO:0000256" key="2">
    <source>
        <dbReference type="PROSITE-ProRule" id="PRU00169"/>
    </source>
</evidence>
<feature type="domain" description="Response regulatory" evidence="3">
    <location>
        <begin position="2"/>
        <end position="116"/>
    </location>
</feature>
<reference evidence="4 5" key="1">
    <citation type="journal article" date="2018" name="ACS Chem. Biol.">
        <title>Ketoreductase domain dysfunction expands chemodiversity: malyngamide biosynthesis in the cyanobacterium Okeania hirsuta.</title>
        <authorList>
            <person name="Moss N.A."/>
            <person name="Leao T."/>
            <person name="Rankin M."/>
            <person name="McCullough T.M."/>
            <person name="Qu P."/>
            <person name="Korobeynikov A."/>
            <person name="Smith J.L."/>
            <person name="Gerwick L."/>
            <person name="Gerwick W.H."/>
        </authorList>
    </citation>
    <scope>NUCLEOTIDE SEQUENCE [LARGE SCALE GENOMIC DNA]</scope>
    <source>
        <strain evidence="4 5">PAB10Feb10-1</strain>
    </source>
</reference>
<dbReference type="InterPro" id="IPR039420">
    <property type="entry name" value="WalR-like"/>
</dbReference>
<dbReference type="GO" id="GO:0000976">
    <property type="term" value="F:transcription cis-regulatory region binding"/>
    <property type="evidence" value="ECO:0007669"/>
    <property type="project" value="TreeGrafter"/>
</dbReference>
<dbReference type="InterPro" id="IPR011006">
    <property type="entry name" value="CheY-like_superfamily"/>
</dbReference>
<protein>
    <submittedName>
        <fullName evidence="4">Response regulator</fullName>
    </submittedName>
</protein>
<organism evidence="4 5">
    <name type="scientific">Okeania hirsuta</name>
    <dbReference type="NCBI Taxonomy" id="1458930"/>
    <lineage>
        <taxon>Bacteria</taxon>
        <taxon>Bacillati</taxon>
        <taxon>Cyanobacteriota</taxon>
        <taxon>Cyanophyceae</taxon>
        <taxon>Oscillatoriophycideae</taxon>
        <taxon>Oscillatoriales</taxon>
        <taxon>Microcoleaceae</taxon>
        <taxon>Okeania</taxon>
    </lineage>
</organism>
<dbReference type="Proteomes" id="UP000269154">
    <property type="component" value="Unassembled WGS sequence"/>
</dbReference>
<dbReference type="Pfam" id="PF00072">
    <property type="entry name" value="Response_reg"/>
    <property type="match status" value="1"/>
</dbReference>
<evidence type="ECO:0000256" key="1">
    <source>
        <dbReference type="ARBA" id="ARBA00023125"/>
    </source>
</evidence>
<keyword evidence="1" id="KW-0238">DNA-binding</keyword>
<dbReference type="SUPFAM" id="SSF52172">
    <property type="entry name" value="CheY-like"/>
    <property type="match status" value="1"/>
</dbReference>